<proteinExistence type="predicted"/>
<dbReference type="OrthoDB" id="10002365at2"/>
<keyword evidence="1" id="KW-0472">Membrane</keyword>
<sequence>MNGTVSMMADRIGHRRLSVRRVRAAFVRMPMLLLYGLFGLAGAALWVIMHLPVGTRARDTLVYAMAGCIGMFTLGWRLLRAQARAQD</sequence>
<dbReference type="EMBL" id="FOOC01000006">
    <property type="protein sequence ID" value="SFF50740.1"/>
    <property type="molecule type" value="Genomic_DNA"/>
</dbReference>
<feature type="transmembrane region" description="Helical" evidence="1">
    <location>
        <begin position="61"/>
        <end position="79"/>
    </location>
</feature>
<feature type="transmembrane region" description="Helical" evidence="1">
    <location>
        <begin position="25"/>
        <end position="49"/>
    </location>
</feature>
<dbReference type="RefSeq" id="WP_091533477.1">
    <property type="nucleotide sequence ID" value="NZ_FOOC01000006.1"/>
</dbReference>
<reference evidence="2 3" key="1">
    <citation type="submission" date="2016-10" db="EMBL/GenBank/DDBJ databases">
        <authorList>
            <person name="de Groot N.N."/>
        </authorList>
    </citation>
    <scope>NUCLEOTIDE SEQUENCE [LARGE SCALE GENOMIC DNA]</scope>
    <source>
        <strain evidence="2 3">DSM 23609</strain>
    </source>
</reference>
<evidence type="ECO:0000313" key="3">
    <source>
        <dbReference type="Proteomes" id="UP000199771"/>
    </source>
</evidence>
<accession>A0A1I2J9R6</accession>
<organism evidence="2 3">
    <name type="scientific">Fontimonas thermophila</name>
    <dbReference type="NCBI Taxonomy" id="1076937"/>
    <lineage>
        <taxon>Bacteria</taxon>
        <taxon>Pseudomonadati</taxon>
        <taxon>Pseudomonadota</taxon>
        <taxon>Gammaproteobacteria</taxon>
        <taxon>Nevskiales</taxon>
        <taxon>Nevskiaceae</taxon>
        <taxon>Fontimonas</taxon>
    </lineage>
</organism>
<dbReference type="AlphaFoldDB" id="A0A1I2J9R6"/>
<keyword evidence="3" id="KW-1185">Reference proteome</keyword>
<protein>
    <submittedName>
        <fullName evidence="2">Uncharacterized protein</fullName>
    </submittedName>
</protein>
<keyword evidence="1" id="KW-0812">Transmembrane</keyword>
<gene>
    <name evidence="2" type="ORF">SAMN04488120_10641</name>
</gene>
<dbReference type="Proteomes" id="UP000199771">
    <property type="component" value="Unassembled WGS sequence"/>
</dbReference>
<evidence type="ECO:0000256" key="1">
    <source>
        <dbReference type="SAM" id="Phobius"/>
    </source>
</evidence>
<keyword evidence="1" id="KW-1133">Transmembrane helix</keyword>
<evidence type="ECO:0000313" key="2">
    <source>
        <dbReference type="EMBL" id="SFF50740.1"/>
    </source>
</evidence>
<name>A0A1I2J9R6_9GAMM</name>